<proteinExistence type="inferred from homology"/>
<evidence type="ECO:0000256" key="3">
    <source>
        <dbReference type="ARBA" id="ARBA00022475"/>
    </source>
</evidence>
<dbReference type="AlphaFoldDB" id="A0A9X1V8F7"/>
<evidence type="ECO:0000259" key="8">
    <source>
        <dbReference type="PROSITE" id="PS50928"/>
    </source>
</evidence>
<evidence type="ECO:0000256" key="5">
    <source>
        <dbReference type="ARBA" id="ARBA00022989"/>
    </source>
</evidence>
<dbReference type="EMBL" id="JALBUF010000002">
    <property type="protein sequence ID" value="MCI0182854.1"/>
    <property type="molecule type" value="Genomic_DNA"/>
</dbReference>
<feature type="transmembrane region" description="Helical" evidence="7">
    <location>
        <begin position="35"/>
        <end position="56"/>
    </location>
</feature>
<evidence type="ECO:0000256" key="1">
    <source>
        <dbReference type="ARBA" id="ARBA00004651"/>
    </source>
</evidence>
<dbReference type="RefSeq" id="WP_241712457.1">
    <property type="nucleotide sequence ID" value="NZ_JALBUF010000002.1"/>
</dbReference>
<dbReference type="Pfam" id="PF00528">
    <property type="entry name" value="BPD_transp_1"/>
    <property type="match status" value="1"/>
</dbReference>
<comment type="similarity">
    <text evidence="7">Belongs to the binding-protein-dependent transport system permease family.</text>
</comment>
<keyword evidence="4 7" id="KW-0812">Transmembrane</keyword>
<dbReference type="SUPFAM" id="SSF161098">
    <property type="entry name" value="MetI-like"/>
    <property type="match status" value="1"/>
</dbReference>
<dbReference type="PROSITE" id="PS50928">
    <property type="entry name" value="ABC_TM1"/>
    <property type="match status" value="1"/>
</dbReference>
<evidence type="ECO:0000256" key="7">
    <source>
        <dbReference type="RuleBase" id="RU363032"/>
    </source>
</evidence>
<evidence type="ECO:0000256" key="4">
    <source>
        <dbReference type="ARBA" id="ARBA00022692"/>
    </source>
</evidence>
<feature type="transmembrane region" description="Helical" evidence="7">
    <location>
        <begin position="267"/>
        <end position="288"/>
    </location>
</feature>
<evidence type="ECO:0000313" key="10">
    <source>
        <dbReference type="Proteomes" id="UP001139263"/>
    </source>
</evidence>
<feature type="transmembrane region" description="Helical" evidence="7">
    <location>
        <begin position="102"/>
        <end position="128"/>
    </location>
</feature>
<comment type="subcellular location">
    <subcellularLocation>
        <location evidence="1 7">Cell membrane</location>
        <topology evidence="1 7">Multi-pass membrane protein</topology>
    </subcellularLocation>
</comment>
<evidence type="ECO:0000256" key="2">
    <source>
        <dbReference type="ARBA" id="ARBA00022448"/>
    </source>
</evidence>
<keyword evidence="6 7" id="KW-0472">Membrane</keyword>
<dbReference type="InterPro" id="IPR025966">
    <property type="entry name" value="OppC_N"/>
</dbReference>
<dbReference type="PANTHER" id="PTHR43386:SF1">
    <property type="entry name" value="D,D-DIPEPTIDE TRANSPORT SYSTEM PERMEASE PROTEIN DDPC-RELATED"/>
    <property type="match status" value="1"/>
</dbReference>
<feature type="transmembrane region" description="Helical" evidence="7">
    <location>
        <begin position="140"/>
        <end position="171"/>
    </location>
</feature>
<evidence type="ECO:0000256" key="6">
    <source>
        <dbReference type="ARBA" id="ARBA00023136"/>
    </source>
</evidence>
<dbReference type="Pfam" id="PF12911">
    <property type="entry name" value="OppC_N"/>
    <property type="match status" value="1"/>
</dbReference>
<dbReference type="CDD" id="cd06261">
    <property type="entry name" value="TM_PBP2"/>
    <property type="match status" value="1"/>
</dbReference>
<dbReference type="GO" id="GO:0055085">
    <property type="term" value="P:transmembrane transport"/>
    <property type="evidence" value="ECO:0007669"/>
    <property type="project" value="InterPro"/>
</dbReference>
<protein>
    <submittedName>
        <fullName evidence="9">Oligopeptide transport system permease protein OppC</fullName>
    </submittedName>
</protein>
<organism evidence="9 10">
    <name type="scientific">Sulfoacidibacillus ferrooxidans</name>
    <dbReference type="NCBI Taxonomy" id="2005001"/>
    <lineage>
        <taxon>Bacteria</taxon>
        <taxon>Bacillati</taxon>
        <taxon>Bacillota</taxon>
        <taxon>Bacilli</taxon>
        <taxon>Bacillales</taxon>
        <taxon>Alicyclobacillaceae</taxon>
        <taxon>Sulfoacidibacillus</taxon>
    </lineage>
</organism>
<keyword evidence="5 7" id="KW-1133">Transmembrane helix</keyword>
<dbReference type="InterPro" id="IPR000515">
    <property type="entry name" value="MetI-like"/>
</dbReference>
<dbReference type="InterPro" id="IPR053523">
    <property type="entry name" value="Oligopeptide_permease_AppC"/>
</dbReference>
<dbReference type="InterPro" id="IPR050366">
    <property type="entry name" value="BP-dependent_transpt_permease"/>
</dbReference>
<keyword evidence="3" id="KW-1003">Cell membrane</keyword>
<name>A0A9X1V8F7_9BACL</name>
<feature type="domain" description="ABC transmembrane type-1" evidence="8">
    <location>
        <begin position="96"/>
        <end position="288"/>
    </location>
</feature>
<keyword evidence="2 7" id="KW-0813">Transport</keyword>
<dbReference type="Gene3D" id="1.10.3720.10">
    <property type="entry name" value="MetI-like"/>
    <property type="match status" value="1"/>
</dbReference>
<evidence type="ECO:0000313" key="9">
    <source>
        <dbReference type="EMBL" id="MCI0182854.1"/>
    </source>
</evidence>
<comment type="caution">
    <text evidence="9">The sequence shown here is derived from an EMBL/GenBank/DDBJ whole genome shotgun (WGS) entry which is preliminary data.</text>
</comment>
<accession>A0A9X1V8F7</accession>
<sequence>MAVQALQKNMNASNKKEKVKAPWKLSLQRFMRNRLALAGAIILLAIVFVTIAAPLFTPYNPTAINIMNTNLAPSAAHPLGTDGSGYDNLARLLYGGRVDLTVAVAAAVMTMLIGVVYGGISGFFGGWIDNLLMRFVDIMLNFPFIPFILALEAIFNTSGVLILITVVSLTAWPGPARFMRGIFLQLREQDYVLGAVTIGASKWRIIFRHMLPNTISSLAVLVSMAVAGYVGLDAGLTFLGLGLPLTVPSWGGMLSQASNYIDMRTEPYLWIPPAAMIILTILSVNFIGDGLRDAFDPQARS</sequence>
<keyword evidence="10" id="KW-1185">Reference proteome</keyword>
<feature type="transmembrane region" description="Helical" evidence="7">
    <location>
        <begin position="219"/>
        <end position="247"/>
    </location>
</feature>
<dbReference type="NCBIfam" id="NF045476">
    <property type="entry name" value="Opp4C"/>
    <property type="match status" value="1"/>
</dbReference>
<gene>
    <name evidence="9" type="primary">oppC</name>
    <name evidence="9" type="ORF">MM817_01123</name>
</gene>
<dbReference type="PANTHER" id="PTHR43386">
    <property type="entry name" value="OLIGOPEPTIDE TRANSPORT SYSTEM PERMEASE PROTEIN APPC"/>
    <property type="match status" value="1"/>
</dbReference>
<dbReference type="InterPro" id="IPR035906">
    <property type="entry name" value="MetI-like_sf"/>
</dbReference>
<reference evidence="9" key="1">
    <citation type="submission" date="2022-03" db="EMBL/GenBank/DDBJ databases">
        <title>Draft Genome Sequence of Firmicute Strain S0AB, a Heterotrophic Iron/Sulfur-Oxidizing Extreme Acidophile.</title>
        <authorList>
            <person name="Vergara E."/>
            <person name="Pakostova E."/>
            <person name="Johnson D.B."/>
            <person name="Holmes D.S."/>
        </authorList>
    </citation>
    <scope>NUCLEOTIDE SEQUENCE</scope>
    <source>
        <strain evidence="9">S0AB</strain>
    </source>
</reference>
<dbReference type="Proteomes" id="UP001139263">
    <property type="component" value="Unassembled WGS sequence"/>
</dbReference>
<dbReference type="GO" id="GO:0005886">
    <property type="term" value="C:plasma membrane"/>
    <property type="evidence" value="ECO:0007669"/>
    <property type="project" value="UniProtKB-SubCell"/>
</dbReference>